<accession>X0T9E5</accession>
<protein>
    <recommendedName>
        <fullName evidence="2">Sialidase domain-containing protein</fullName>
    </recommendedName>
</protein>
<name>X0T9E5_9ZZZZ</name>
<gene>
    <name evidence="1" type="ORF">S01H1_09642</name>
</gene>
<proteinExistence type="predicted"/>
<comment type="caution">
    <text evidence="1">The sequence shown here is derived from an EMBL/GenBank/DDBJ whole genome shotgun (WGS) entry which is preliminary data.</text>
</comment>
<sequence length="395" mass="43240">ASKGANVVPCGWVAAYDNRHMMVAFLDGAGPNLKVLQTSDGGGTWKGFEGKDAPTSIKFRNPDHGSSRGGVVDPSGNGMFVSSLGCAGFTSSPRAYCFMFTFKGAGGWEVRTPLKGTRSEGYAVGKDYNLVDSDIRHCVSSGMTLRLDSGELWHVWGHLGRRSQMGVHAKRSLDDGITWAAWRHGDSAGIPGSFSPRAGNTYGYKCPWATEWRDGIAAFWQDEKGLQWSRFDGRKWSPVEVIDPKATFHQQECGYRASGSAVTLGAEEILVSATGVKGVLHWDGRSWTREIPGAHDQGYLSRAGKTIVLVTAGTQRPRWYGGLSWGRKAKLECWRRRATGRWDGPFDLAGGEFEITVYRGYAGFVAPRVCPPNFVPVVWNARGETDLKLVRIPVK</sequence>
<evidence type="ECO:0000313" key="1">
    <source>
        <dbReference type="EMBL" id="GAF84817.1"/>
    </source>
</evidence>
<organism evidence="1">
    <name type="scientific">marine sediment metagenome</name>
    <dbReference type="NCBI Taxonomy" id="412755"/>
    <lineage>
        <taxon>unclassified sequences</taxon>
        <taxon>metagenomes</taxon>
        <taxon>ecological metagenomes</taxon>
    </lineage>
</organism>
<evidence type="ECO:0008006" key="2">
    <source>
        <dbReference type="Google" id="ProtNLM"/>
    </source>
</evidence>
<reference evidence="1" key="1">
    <citation type="journal article" date="2014" name="Front. Microbiol.">
        <title>High frequency of phylogenetically diverse reductive dehalogenase-homologous genes in deep subseafloor sedimentary metagenomes.</title>
        <authorList>
            <person name="Kawai M."/>
            <person name="Futagami T."/>
            <person name="Toyoda A."/>
            <person name="Takaki Y."/>
            <person name="Nishi S."/>
            <person name="Hori S."/>
            <person name="Arai W."/>
            <person name="Tsubouchi T."/>
            <person name="Morono Y."/>
            <person name="Uchiyama I."/>
            <person name="Ito T."/>
            <person name="Fujiyama A."/>
            <person name="Inagaki F."/>
            <person name="Takami H."/>
        </authorList>
    </citation>
    <scope>NUCLEOTIDE SEQUENCE</scope>
    <source>
        <strain evidence="1">Expedition CK06-06</strain>
    </source>
</reference>
<dbReference type="InterPro" id="IPR036278">
    <property type="entry name" value="Sialidase_sf"/>
</dbReference>
<feature type="non-terminal residue" evidence="1">
    <location>
        <position position="1"/>
    </location>
</feature>
<dbReference type="EMBL" id="BARS01004925">
    <property type="protein sequence ID" value="GAF84817.1"/>
    <property type="molecule type" value="Genomic_DNA"/>
</dbReference>
<dbReference type="SUPFAM" id="SSF50939">
    <property type="entry name" value="Sialidases"/>
    <property type="match status" value="1"/>
</dbReference>
<dbReference type="AlphaFoldDB" id="X0T9E5"/>